<feature type="coiled-coil region" evidence="1">
    <location>
        <begin position="7"/>
        <end position="45"/>
    </location>
</feature>
<evidence type="ECO:0000313" key="3">
    <source>
        <dbReference type="Proteomes" id="UP000789405"/>
    </source>
</evidence>
<evidence type="ECO:0000313" key="2">
    <source>
        <dbReference type="EMBL" id="CAG8756646.1"/>
    </source>
</evidence>
<keyword evidence="3" id="KW-1185">Reference proteome</keyword>
<comment type="caution">
    <text evidence="2">The sequence shown here is derived from an EMBL/GenBank/DDBJ whole genome shotgun (WGS) entry which is preliminary data.</text>
</comment>
<dbReference type="EMBL" id="CAJVPY010016370">
    <property type="protein sequence ID" value="CAG8756646.1"/>
    <property type="molecule type" value="Genomic_DNA"/>
</dbReference>
<keyword evidence="1" id="KW-0175">Coiled coil</keyword>
<proteinExistence type="predicted"/>
<dbReference type="AlphaFoldDB" id="A0A9N9IZF6"/>
<sequence length="81" mass="9700">MSREERLNELKLKSEVLDRTIEKEQVKHEEEIRQLEEDLVEWSEMYFLLNQKKDLRKGTGCTNKFYNDSNNSNNMTSLSSK</sequence>
<dbReference type="Proteomes" id="UP000789405">
    <property type="component" value="Unassembled WGS sequence"/>
</dbReference>
<accession>A0A9N9IZF6</accession>
<evidence type="ECO:0000256" key="1">
    <source>
        <dbReference type="SAM" id="Coils"/>
    </source>
</evidence>
<protein>
    <submittedName>
        <fullName evidence="2">21955_t:CDS:1</fullName>
    </submittedName>
</protein>
<reference evidence="2" key="1">
    <citation type="submission" date="2021-06" db="EMBL/GenBank/DDBJ databases">
        <authorList>
            <person name="Kallberg Y."/>
            <person name="Tangrot J."/>
            <person name="Rosling A."/>
        </authorList>
    </citation>
    <scope>NUCLEOTIDE SEQUENCE</scope>
    <source>
        <strain evidence="2">MA453B</strain>
    </source>
</reference>
<name>A0A9N9IZF6_9GLOM</name>
<feature type="non-terminal residue" evidence="2">
    <location>
        <position position="1"/>
    </location>
</feature>
<organism evidence="2 3">
    <name type="scientific">Dentiscutata erythropus</name>
    <dbReference type="NCBI Taxonomy" id="1348616"/>
    <lineage>
        <taxon>Eukaryota</taxon>
        <taxon>Fungi</taxon>
        <taxon>Fungi incertae sedis</taxon>
        <taxon>Mucoromycota</taxon>
        <taxon>Glomeromycotina</taxon>
        <taxon>Glomeromycetes</taxon>
        <taxon>Diversisporales</taxon>
        <taxon>Gigasporaceae</taxon>
        <taxon>Dentiscutata</taxon>
    </lineage>
</organism>
<gene>
    <name evidence="2" type="ORF">DERYTH_LOCUS17399</name>
</gene>